<dbReference type="OrthoDB" id="4158087at2759"/>
<comment type="caution">
    <text evidence="3">The sequence shown here is derived from an EMBL/GenBank/DDBJ whole genome shotgun (WGS) entry which is preliminary data.</text>
</comment>
<evidence type="ECO:0000256" key="1">
    <source>
        <dbReference type="SAM" id="MobiDB-lite"/>
    </source>
</evidence>
<sequence length="577" mass="64158">MKSSESLLVEPFNVLEDQAGLGQMVPATSGHTSPPTTDHGSMSPPEQQHKKRRQHKDTYRRLHPIVTTAPNVPPKRGSISSGSSTSSAASDGSATLVPTALDAHRRDMFGAYPVQLDAQSLEALDEQLNSVSNEELVFDIRGGHKHPMLATVFSRSLQDVGLFSCYVAAAQSLFLQRRSRKGFQPSDQLMALQNRGLSHIRDRIMGVNAVMDDILIASITQLMVADSVCGNIKSLLSHQRGVRKLLGLRKDALNEPLVAMSLGVIVVIEFYMALVAFIFPPEKPPPPPADNALRYIKHPFPISICIRMSRLPQGLEDLALSSKCSLQTIDLLEHLSEWSSDMQAINGANQAATEVYARLFAEPMSSSRSAIFILRNLRHANAEISIEYVLCLGVIIIIKHQRTTRKTDYLDDELVHSFVRALKQYPHASHCEVAAIIWLVAVVAWRISGVFKPEADDLIDFTIKKYDEAQSLSTTRTIWRKFLWHERYEHAWTRMWQLGLDRYQVGKAERLMRAPAPKNGMLKRSQSSSLPRDSASLKKEDSNSSYQSSSNFSRPPSTVHSMDSVTPPVSDSDVLSG</sequence>
<feature type="compositionally biased region" description="Polar residues" evidence="1">
    <location>
        <begin position="558"/>
        <end position="577"/>
    </location>
</feature>
<evidence type="ECO:0000313" key="3">
    <source>
        <dbReference type="EMBL" id="KPI39721.1"/>
    </source>
</evidence>
<organism evidence="3 4">
    <name type="scientific">Cyphellophora attinorum</name>
    <dbReference type="NCBI Taxonomy" id="1664694"/>
    <lineage>
        <taxon>Eukaryota</taxon>
        <taxon>Fungi</taxon>
        <taxon>Dikarya</taxon>
        <taxon>Ascomycota</taxon>
        <taxon>Pezizomycotina</taxon>
        <taxon>Eurotiomycetes</taxon>
        <taxon>Chaetothyriomycetidae</taxon>
        <taxon>Chaetothyriales</taxon>
        <taxon>Cyphellophoraceae</taxon>
        <taxon>Cyphellophora</taxon>
    </lineage>
</organism>
<accession>A0A0N0NLV0</accession>
<dbReference type="GeneID" id="28735287"/>
<dbReference type="Proteomes" id="UP000038010">
    <property type="component" value="Unassembled WGS sequence"/>
</dbReference>
<reference evidence="3 4" key="1">
    <citation type="submission" date="2015-06" db="EMBL/GenBank/DDBJ databases">
        <title>Draft genome of the ant-associated black yeast Phialophora attae CBS 131958.</title>
        <authorList>
            <person name="Moreno L.F."/>
            <person name="Stielow B.J."/>
            <person name="de Hoog S."/>
            <person name="Vicente V.A."/>
            <person name="Weiss V.A."/>
            <person name="de Vries M."/>
            <person name="Cruz L.M."/>
            <person name="Souza E.M."/>
        </authorList>
    </citation>
    <scope>NUCLEOTIDE SEQUENCE [LARGE SCALE GENOMIC DNA]</scope>
    <source>
        <strain evidence="3 4">CBS 131958</strain>
    </source>
</reference>
<gene>
    <name evidence="3" type="ORF">AB675_3362</name>
</gene>
<feature type="compositionally biased region" description="Low complexity" evidence="1">
    <location>
        <begin position="543"/>
        <end position="557"/>
    </location>
</feature>
<dbReference type="PANTHER" id="PTHR37540:SF5">
    <property type="entry name" value="TRANSCRIPTION FACTOR DOMAIN-CONTAINING PROTEIN"/>
    <property type="match status" value="1"/>
</dbReference>
<dbReference type="AlphaFoldDB" id="A0A0N0NLV0"/>
<feature type="transmembrane region" description="Helical" evidence="2">
    <location>
        <begin position="257"/>
        <end position="279"/>
    </location>
</feature>
<dbReference type="RefSeq" id="XP_017999684.1">
    <property type="nucleotide sequence ID" value="XM_018143407.1"/>
</dbReference>
<evidence type="ECO:0000256" key="2">
    <source>
        <dbReference type="SAM" id="Phobius"/>
    </source>
</evidence>
<name>A0A0N0NLV0_9EURO</name>
<dbReference type="PANTHER" id="PTHR37540">
    <property type="entry name" value="TRANSCRIPTION FACTOR (ACR-2), PUTATIVE-RELATED-RELATED"/>
    <property type="match status" value="1"/>
</dbReference>
<dbReference type="VEuPathDB" id="FungiDB:AB675_3362"/>
<protein>
    <submittedName>
        <fullName evidence="3">Uncharacterized protein</fullName>
    </submittedName>
</protein>
<keyword evidence="2" id="KW-0812">Transmembrane</keyword>
<feature type="transmembrane region" description="Helical" evidence="2">
    <location>
        <begin position="214"/>
        <end position="236"/>
    </location>
</feature>
<dbReference type="EMBL" id="LFJN01000014">
    <property type="protein sequence ID" value="KPI39721.1"/>
    <property type="molecule type" value="Genomic_DNA"/>
</dbReference>
<keyword evidence="4" id="KW-1185">Reference proteome</keyword>
<feature type="region of interest" description="Disordered" evidence="1">
    <location>
        <begin position="514"/>
        <end position="577"/>
    </location>
</feature>
<feature type="region of interest" description="Disordered" evidence="1">
    <location>
        <begin position="19"/>
        <end position="93"/>
    </location>
</feature>
<evidence type="ECO:0000313" key="4">
    <source>
        <dbReference type="Proteomes" id="UP000038010"/>
    </source>
</evidence>
<keyword evidence="2" id="KW-0472">Membrane</keyword>
<keyword evidence="2" id="KW-1133">Transmembrane helix</keyword>
<feature type="compositionally biased region" description="Low complexity" evidence="1">
    <location>
        <begin position="77"/>
        <end position="93"/>
    </location>
</feature>
<feature type="compositionally biased region" description="Polar residues" evidence="1">
    <location>
        <begin position="29"/>
        <end position="46"/>
    </location>
</feature>
<proteinExistence type="predicted"/>